<accession>A0A1Q2MH27</accession>
<evidence type="ECO:0000313" key="1">
    <source>
        <dbReference type="EMBL" id="AQQ72005.1"/>
    </source>
</evidence>
<keyword evidence="2" id="KW-1185">Reference proteome</keyword>
<reference evidence="2" key="1">
    <citation type="submission" date="2017-02" db="EMBL/GenBank/DDBJ databases">
        <title>Comparative genomics and description of representatives of a novel lineage of planctomycetes thriving in anoxic sediments.</title>
        <authorList>
            <person name="Spring S."/>
            <person name="Bunk B."/>
            <person name="Sproer C."/>
        </authorList>
    </citation>
    <scope>NUCLEOTIDE SEQUENCE [LARGE SCALE GENOMIC DNA]</scope>
    <source>
        <strain evidence="2">SM-Chi-D1</strain>
    </source>
</reference>
<evidence type="ECO:0000313" key="2">
    <source>
        <dbReference type="Proteomes" id="UP000188181"/>
    </source>
</evidence>
<sequence length="164" mass="18541">MTLIELGMSMMIMLIAVLAVGNVMSRSAHDWKDIYDRVFGPIPQDLYAARETFETACRKAFGRRLYLNSDLDHIEVYHFSDPENPGVFPDRYQSFYLSDGELITETGTLTSGTFSHDQMLDEKTIVSNVKSVQFGCRGLAVQMHLTLALDGREMSVVWAGIRHN</sequence>
<dbReference type="KEGG" id="pbas:SMSP2_02384"/>
<dbReference type="Proteomes" id="UP000188181">
    <property type="component" value="Chromosome"/>
</dbReference>
<dbReference type="AlphaFoldDB" id="A0A1Q2MH27"/>
<name>A0A1Q2MH27_9BACT</name>
<protein>
    <submittedName>
        <fullName evidence="1">Uncharacterized protein</fullName>
    </submittedName>
</protein>
<dbReference type="EMBL" id="CP019646">
    <property type="protein sequence ID" value="AQQ72005.1"/>
    <property type="molecule type" value="Genomic_DNA"/>
</dbReference>
<proteinExistence type="predicted"/>
<gene>
    <name evidence="1" type="ORF">SMSP2_02384</name>
</gene>
<organism evidence="1 2">
    <name type="scientific">Limihaloglobus sulfuriphilus</name>
    <dbReference type="NCBI Taxonomy" id="1851148"/>
    <lineage>
        <taxon>Bacteria</taxon>
        <taxon>Pseudomonadati</taxon>
        <taxon>Planctomycetota</taxon>
        <taxon>Phycisphaerae</taxon>
        <taxon>Sedimentisphaerales</taxon>
        <taxon>Sedimentisphaeraceae</taxon>
        <taxon>Limihaloglobus</taxon>
    </lineage>
</organism>